<dbReference type="Pfam" id="PF24542">
    <property type="entry name" value="Ig_TPPC8_C"/>
    <property type="match status" value="1"/>
</dbReference>
<evidence type="ECO:0000259" key="5">
    <source>
        <dbReference type="Pfam" id="PF24546"/>
    </source>
</evidence>
<dbReference type="InterPro" id="IPR058541">
    <property type="entry name" value="Ig_TPPC8_1st"/>
</dbReference>
<dbReference type="PANTHER" id="PTHR12975">
    <property type="entry name" value="TRANSPORT PROTEIN TRAPP"/>
    <property type="match status" value="1"/>
</dbReference>
<dbReference type="Pfam" id="PF12739">
    <property type="entry name" value="TRAPPC-Trs85"/>
    <property type="match status" value="2"/>
</dbReference>
<feature type="domain" description="TPPC8 third Ig-like" evidence="5">
    <location>
        <begin position="913"/>
        <end position="1113"/>
    </location>
</feature>
<comment type="caution">
    <text evidence="6">The sequence shown here is derived from an EMBL/GenBank/DDBJ whole genome shotgun (WGS) entry which is preliminary data.</text>
</comment>
<feature type="domain" description="TPPC8 C-terminal Ig-like" evidence="2">
    <location>
        <begin position="1161"/>
        <end position="1240"/>
    </location>
</feature>
<gene>
    <name evidence="6" type="ORF">KUTeg_019856</name>
</gene>
<dbReference type="Pfam" id="PF24546">
    <property type="entry name" value="Ig_TPPC8_3rd"/>
    <property type="match status" value="1"/>
</dbReference>
<feature type="compositionally biased region" description="Polar residues" evidence="1">
    <location>
        <begin position="114"/>
        <end position="124"/>
    </location>
</feature>
<reference evidence="6 7" key="1">
    <citation type="submission" date="2022-12" db="EMBL/GenBank/DDBJ databases">
        <title>Chromosome-level genome of Tegillarca granosa.</title>
        <authorList>
            <person name="Kim J."/>
        </authorList>
    </citation>
    <scope>NUCLEOTIDE SEQUENCE [LARGE SCALE GENOMIC DNA]</scope>
    <source>
        <strain evidence="6">Teg-2019</strain>
        <tissue evidence="6">Adductor muscle</tissue>
    </source>
</reference>
<dbReference type="Pfam" id="PF24544">
    <property type="entry name" value="Ig_TPPC8_2nd"/>
    <property type="match status" value="1"/>
</dbReference>
<dbReference type="InterPro" id="IPR057651">
    <property type="entry name" value="Ig_TPPC8_C"/>
</dbReference>
<dbReference type="InterPro" id="IPR058540">
    <property type="entry name" value="Ig_TPPC8_3rd"/>
</dbReference>
<protein>
    <recommendedName>
        <fullName evidence="8">Trafficking protein particle complex subunit 8</fullName>
    </recommendedName>
</protein>
<evidence type="ECO:0000313" key="7">
    <source>
        <dbReference type="Proteomes" id="UP001217089"/>
    </source>
</evidence>
<dbReference type="SUPFAM" id="SSF48452">
    <property type="entry name" value="TPR-like"/>
    <property type="match status" value="1"/>
</dbReference>
<organism evidence="6 7">
    <name type="scientific">Tegillarca granosa</name>
    <name type="common">Malaysian cockle</name>
    <name type="synonym">Anadara granosa</name>
    <dbReference type="NCBI Taxonomy" id="220873"/>
    <lineage>
        <taxon>Eukaryota</taxon>
        <taxon>Metazoa</taxon>
        <taxon>Spiralia</taxon>
        <taxon>Lophotrochozoa</taxon>
        <taxon>Mollusca</taxon>
        <taxon>Bivalvia</taxon>
        <taxon>Autobranchia</taxon>
        <taxon>Pteriomorphia</taxon>
        <taxon>Arcoida</taxon>
        <taxon>Arcoidea</taxon>
        <taxon>Arcidae</taxon>
        <taxon>Tegillarca</taxon>
    </lineage>
</organism>
<keyword evidence="7" id="KW-1185">Reference proteome</keyword>
<evidence type="ECO:0000259" key="2">
    <source>
        <dbReference type="Pfam" id="PF24542"/>
    </source>
</evidence>
<dbReference type="EMBL" id="JARBDR010000917">
    <property type="protein sequence ID" value="KAJ8303460.1"/>
    <property type="molecule type" value="Genomic_DNA"/>
</dbReference>
<proteinExistence type="predicted"/>
<feature type="domain" description="TPPC8 first Ig-like" evidence="4">
    <location>
        <begin position="556"/>
        <end position="782"/>
    </location>
</feature>
<dbReference type="Pfam" id="PF24545">
    <property type="entry name" value="Ig_TPPC8_1st"/>
    <property type="match status" value="1"/>
</dbReference>
<evidence type="ECO:0000259" key="3">
    <source>
        <dbReference type="Pfam" id="PF24544"/>
    </source>
</evidence>
<dbReference type="PANTHER" id="PTHR12975:SF6">
    <property type="entry name" value="TRAFFICKING PROTEIN PARTICLE COMPLEX SUBUNIT 8"/>
    <property type="match status" value="1"/>
</dbReference>
<name>A0ABQ9EIW2_TEGGR</name>
<dbReference type="Proteomes" id="UP001217089">
    <property type="component" value="Unassembled WGS sequence"/>
</dbReference>
<evidence type="ECO:0000256" key="1">
    <source>
        <dbReference type="SAM" id="MobiDB-lite"/>
    </source>
</evidence>
<accession>A0ABQ9EIW2</accession>
<dbReference type="InterPro" id="IPR011990">
    <property type="entry name" value="TPR-like_helical_dom_sf"/>
</dbReference>
<evidence type="ECO:0000259" key="4">
    <source>
        <dbReference type="Pfam" id="PF24545"/>
    </source>
</evidence>
<evidence type="ECO:0008006" key="8">
    <source>
        <dbReference type="Google" id="ProtNLM"/>
    </source>
</evidence>
<sequence length="1265" mass="141944">MFVSNFISEGIFVVSSGHSDPISMFNNLADQQIQQQTQFPTKMPRWFCPTVMKYYVLLHDVTEGEDAKADAIYQSMKSTYGAHVCHLLHINSRSIHTAESMKIDSNYPDPWSQFLNKPTESSSEGAEYDVSVGSGGSDDSAGFPGKVQEGTTEPTMMSESIMIESANEAIEASSGTGNGEIMDHPLALSTHQQNSVNHYEEPMSPDYTQVTQTNHTAVNTKGRSQKGNTRGGHGMCLTTSDHDRIRIFIHEFCVRALIPWAEKQMRVLNEQVSSRKGIHNYTSEAPELQMRRLADLAFLFQMYRFAFDTYHTAKRDFNNDHALLHCAGALEMACVASFMNGEYKCPFHYMESAITTYLQSCRATLVSTEILKNRRLYSEAALQFIKLTSEDSDLRSALLLEQAAHCFINMEVPKVRKYAFHMILAGHRFSKSGQRKHALRAYSQALQVYKGKNWSLAEDHINFTLGRQSFNLKQLENATSAFKHLLSENSKQISSQQSAFLREYLFVYKQLLSQEAGEFGLHSGPLPELPLPVLDNNATKVILGSRIQTSSGVWVDHNESNHIRWEKLEEALVLANNDGVLPITHRPTLQCFTNKTDNRYNPVGFVAEPITVEVYLVNPLKVSLILTDVTLLWSFLPSLAGQEKSQLITNEVSSSVKNTLADEIIHTQVIDEITLQGNERLPVQMTLTPHQTGELRVVGISYNLGVSQSSFGVDSNGPKQSQSSLIQVRGKQKLEVQGPRLNNTKEEKASKVYGPDRRLDLVIQQEMPLLQVSFCNFPRTLLCGEVHAIMLQFTNIGSSALHNLKVTSTNPEFFTFGCHGDLPKFPSVYQTVSDVPNSDKNCTCSSILKSDINISHVVDISLTNNSLQPKNTVSVPAWIRGNDIGGIHEIHFTFYYEPVQDLPKARYRLLRHTAVINTLESLSVRVIAQRGNNSKLNTSGPTGSCVLSCELENLSQIQAQRAYVKEIQINQVSCGSEQWMIHYLNSLQDKSEIQIGSRETMQLCLKAVRNSTTLDSMVGKESVNFSDVSFDDKQICSSLTPCADFFFRKKSNLRPLEIDMDSSTNNILSRNLEQDFSELNCAIQMGLTLIILWKACVINEDGEVQIRVGQHHVNVEKIDTCFTSYPFQSVPKECPPVRFIKSDDDEEKQKPDLEVTTQLVDFKVLVDTSKSPDRLNNQLNPSLNNDLPVPEHPHSSNFSWVGQTLTKVKLDPQQQRHIQLLACFSKPGIYNVNRLSVFVTYTDNSSEMILQKHASPSVVVISDVL</sequence>
<dbReference type="InterPro" id="IPR024420">
    <property type="entry name" value="TRAPP_III_complex_Trs85"/>
</dbReference>
<feature type="compositionally biased region" description="Low complexity" evidence="1">
    <location>
        <begin position="129"/>
        <end position="140"/>
    </location>
</feature>
<evidence type="ECO:0000313" key="6">
    <source>
        <dbReference type="EMBL" id="KAJ8303460.1"/>
    </source>
</evidence>
<feature type="region of interest" description="Disordered" evidence="1">
    <location>
        <begin position="114"/>
        <end position="151"/>
    </location>
</feature>
<feature type="domain" description="TPPC8 second Ig-like" evidence="3">
    <location>
        <begin position="783"/>
        <end position="910"/>
    </location>
</feature>
<dbReference type="InterPro" id="IPR058538">
    <property type="entry name" value="Ig_TPPC8_2nd"/>
</dbReference>